<proteinExistence type="predicted"/>
<feature type="domain" description="DUF4349" evidence="3">
    <location>
        <begin position="89"/>
        <end position="298"/>
    </location>
</feature>
<evidence type="ECO:0000259" key="3">
    <source>
        <dbReference type="Pfam" id="PF14257"/>
    </source>
</evidence>
<reference evidence="4 5" key="1">
    <citation type="submission" date="2018-11" db="EMBL/GenBank/DDBJ databases">
        <title>Sequencing the genomes of 1000 actinobacteria strains.</title>
        <authorList>
            <person name="Klenk H.-P."/>
        </authorList>
    </citation>
    <scope>NUCLEOTIDE SEQUENCE [LARGE SCALE GENOMIC DNA]</scope>
    <source>
        <strain evidence="4 5">DSM 12652</strain>
    </source>
</reference>
<dbReference type="Proteomes" id="UP000281738">
    <property type="component" value="Unassembled WGS sequence"/>
</dbReference>
<dbReference type="Pfam" id="PF14257">
    <property type="entry name" value="DUF4349"/>
    <property type="match status" value="1"/>
</dbReference>
<feature type="transmembrane region" description="Helical" evidence="2">
    <location>
        <begin position="275"/>
        <end position="302"/>
    </location>
</feature>
<name>A0A3N2CSJ1_9ACTN</name>
<comment type="caution">
    <text evidence="4">The sequence shown here is derived from an EMBL/GenBank/DDBJ whole genome shotgun (WGS) entry which is preliminary data.</text>
</comment>
<evidence type="ECO:0000256" key="2">
    <source>
        <dbReference type="SAM" id="Phobius"/>
    </source>
</evidence>
<dbReference type="PROSITE" id="PS51257">
    <property type="entry name" value="PROKAR_LIPOPROTEIN"/>
    <property type="match status" value="1"/>
</dbReference>
<keyword evidence="2" id="KW-0812">Transmembrane</keyword>
<dbReference type="InterPro" id="IPR025645">
    <property type="entry name" value="DUF4349"/>
</dbReference>
<evidence type="ECO:0000313" key="5">
    <source>
        <dbReference type="Proteomes" id="UP000281738"/>
    </source>
</evidence>
<accession>A0A3N2CSJ1</accession>
<protein>
    <submittedName>
        <fullName evidence="4">Uncharacterized protein DUF4349</fullName>
    </submittedName>
</protein>
<dbReference type="RefSeq" id="WP_123389631.1">
    <property type="nucleotide sequence ID" value="NZ_RKHO01000001.1"/>
</dbReference>
<evidence type="ECO:0000256" key="1">
    <source>
        <dbReference type="SAM" id="MobiDB-lite"/>
    </source>
</evidence>
<dbReference type="EMBL" id="RKHO01000001">
    <property type="protein sequence ID" value="ROR90489.1"/>
    <property type="molecule type" value="Genomic_DNA"/>
</dbReference>
<organism evidence="4 5">
    <name type="scientific">Nocardioides aurantiacus</name>
    <dbReference type="NCBI Taxonomy" id="86796"/>
    <lineage>
        <taxon>Bacteria</taxon>
        <taxon>Bacillati</taxon>
        <taxon>Actinomycetota</taxon>
        <taxon>Actinomycetes</taxon>
        <taxon>Propionibacteriales</taxon>
        <taxon>Nocardioidaceae</taxon>
        <taxon>Nocardioides</taxon>
    </lineage>
</organism>
<feature type="region of interest" description="Disordered" evidence="1">
    <location>
        <begin position="33"/>
        <end position="77"/>
    </location>
</feature>
<dbReference type="AlphaFoldDB" id="A0A3N2CSJ1"/>
<keyword evidence="2" id="KW-0472">Membrane</keyword>
<evidence type="ECO:0000313" key="4">
    <source>
        <dbReference type="EMBL" id="ROR90489.1"/>
    </source>
</evidence>
<dbReference type="OrthoDB" id="186919at2"/>
<gene>
    <name evidence="4" type="ORF">EDD33_1329</name>
</gene>
<sequence>MTRTRTAARPSRLLLLAPLALLLLVLTGCGPGGGSSGSGTDSAGGSTADPRSGPSSTDSGTTTEEVAPGAPDDGRSVVGASAARPALERAVVATGEVSVVADDVGTARDEALRLTRGWGGLVADEQTSSDDRGRPTDSTLVLRVPTPRFSPALEDLAGLGRVVHQTRSAEDVTTQVVDTQARVRAAERSIRSIERLLSRAVELGDVIRIESDLARRQADLDSLKQQQAYLADQTSLSTITLHLQRTAADEPAREETRGFLAGLDAGWDAMAGSAVALATVVGALLPFAALLALLGLPVVLALRRRRTQGVTAGV</sequence>
<feature type="compositionally biased region" description="Low complexity" evidence="1">
    <location>
        <begin position="38"/>
        <end position="63"/>
    </location>
</feature>
<keyword evidence="5" id="KW-1185">Reference proteome</keyword>
<keyword evidence="2" id="KW-1133">Transmembrane helix</keyword>